<protein>
    <submittedName>
        <fullName evidence="3">Cytoplasmic dynein 1 intermediate chain-like</fullName>
    </submittedName>
</protein>
<organism evidence="2 3">
    <name type="scientific">Diaphorina citri</name>
    <name type="common">Asian citrus psyllid</name>
    <dbReference type="NCBI Taxonomy" id="121845"/>
    <lineage>
        <taxon>Eukaryota</taxon>
        <taxon>Metazoa</taxon>
        <taxon>Ecdysozoa</taxon>
        <taxon>Arthropoda</taxon>
        <taxon>Hexapoda</taxon>
        <taxon>Insecta</taxon>
        <taxon>Pterygota</taxon>
        <taxon>Neoptera</taxon>
        <taxon>Paraneoptera</taxon>
        <taxon>Hemiptera</taxon>
        <taxon>Sternorrhyncha</taxon>
        <taxon>Psylloidea</taxon>
        <taxon>Psyllidae</taxon>
        <taxon>Diaphorininae</taxon>
        <taxon>Diaphorina</taxon>
    </lineage>
</organism>
<dbReference type="AlphaFoldDB" id="A0A3Q0J782"/>
<gene>
    <name evidence="3" type="primary">LOC113470247</name>
</gene>
<dbReference type="Proteomes" id="UP000079169">
    <property type="component" value="Unplaced"/>
</dbReference>
<feature type="region of interest" description="Disordered" evidence="1">
    <location>
        <begin position="30"/>
        <end position="55"/>
    </location>
</feature>
<reference evidence="3" key="1">
    <citation type="submission" date="2025-08" db="UniProtKB">
        <authorList>
            <consortium name="RefSeq"/>
        </authorList>
    </citation>
    <scope>IDENTIFICATION</scope>
</reference>
<accession>A0A3Q0J782</accession>
<evidence type="ECO:0000256" key="1">
    <source>
        <dbReference type="SAM" id="MobiDB-lite"/>
    </source>
</evidence>
<dbReference type="PaxDb" id="121845-A0A3Q0J782"/>
<proteinExistence type="predicted"/>
<dbReference type="GeneID" id="113470247"/>
<keyword evidence="2" id="KW-1185">Reference proteome</keyword>
<evidence type="ECO:0000313" key="2">
    <source>
        <dbReference type="Proteomes" id="UP000079169"/>
    </source>
</evidence>
<evidence type="ECO:0000313" key="3">
    <source>
        <dbReference type="RefSeq" id="XP_026684332.1"/>
    </source>
</evidence>
<dbReference type="KEGG" id="dci:113470247"/>
<sequence length="55" mass="5713">MGDKDQRKELDSMLSSLGVAPVADVMSSLSSVSANGTPESNNTPDTSILNSYHSA</sequence>
<name>A0A3Q0J782_DIACI</name>
<dbReference type="RefSeq" id="XP_026684332.1">
    <property type="nucleotide sequence ID" value="XM_026828531.1"/>
</dbReference>